<dbReference type="EMBL" id="CHKL01000385">
    <property type="protein sequence ID" value="COW67891.1"/>
    <property type="molecule type" value="Genomic_DNA"/>
</dbReference>
<dbReference type="AlphaFoldDB" id="A0A655JBM7"/>
<name>A0A655JBM7_MYCTX</name>
<evidence type="ECO:0000313" key="3">
    <source>
        <dbReference type="Proteomes" id="UP000048600"/>
    </source>
</evidence>
<feature type="region of interest" description="Disordered" evidence="1">
    <location>
        <begin position="1"/>
        <end position="22"/>
    </location>
</feature>
<sequence length="96" mass="9889">MLVSVASSTTAAECSTPRSGSPVAVAALTSRSAVSGSAMLPHSTTMSAPAARRPSMVCRALGLGWERAVSTIRPQPAAASFEAKNRPRPPRPPVMM</sequence>
<organism evidence="2 3">
    <name type="scientific">Mycobacterium tuberculosis</name>
    <dbReference type="NCBI Taxonomy" id="1773"/>
    <lineage>
        <taxon>Bacteria</taxon>
        <taxon>Bacillati</taxon>
        <taxon>Actinomycetota</taxon>
        <taxon>Actinomycetes</taxon>
        <taxon>Mycobacteriales</taxon>
        <taxon>Mycobacteriaceae</taxon>
        <taxon>Mycobacterium</taxon>
        <taxon>Mycobacterium tuberculosis complex</taxon>
    </lineage>
</organism>
<feature type="region of interest" description="Disordered" evidence="1">
    <location>
        <begin position="75"/>
        <end position="96"/>
    </location>
</feature>
<reference evidence="2 3" key="1">
    <citation type="submission" date="2015-03" db="EMBL/GenBank/DDBJ databases">
        <authorList>
            <consortium name="Pathogen Informatics"/>
        </authorList>
    </citation>
    <scope>NUCLEOTIDE SEQUENCE [LARGE SCALE GENOMIC DNA]</scope>
    <source>
        <strain evidence="2 3">P00601463</strain>
    </source>
</reference>
<feature type="compositionally biased region" description="Polar residues" evidence="1">
    <location>
        <begin position="1"/>
        <end position="19"/>
    </location>
</feature>
<evidence type="ECO:0000313" key="2">
    <source>
        <dbReference type="EMBL" id="COW67891.1"/>
    </source>
</evidence>
<accession>A0A655JBM7</accession>
<dbReference type="Proteomes" id="UP000048600">
    <property type="component" value="Unassembled WGS sequence"/>
</dbReference>
<gene>
    <name evidence="2" type="ORF">ERS007741_02931</name>
</gene>
<proteinExistence type="predicted"/>
<evidence type="ECO:0000256" key="1">
    <source>
        <dbReference type="SAM" id="MobiDB-lite"/>
    </source>
</evidence>
<protein>
    <submittedName>
        <fullName evidence="2">Uncharacterized protein</fullName>
    </submittedName>
</protein>